<keyword evidence="5" id="KW-1185">Reference proteome</keyword>
<name>A0A1Y1HT10_KLENI</name>
<dbReference type="Proteomes" id="UP000054558">
    <property type="component" value="Unassembled WGS sequence"/>
</dbReference>
<dbReference type="Pfam" id="PF01764">
    <property type="entry name" value="Lipase_3"/>
    <property type="match status" value="1"/>
</dbReference>
<proteinExistence type="predicted"/>
<feature type="compositionally biased region" description="Gly residues" evidence="1">
    <location>
        <begin position="619"/>
        <end position="635"/>
    </location>
</feature>
<dbReference type="SUPFAM" id="SSF53474">
    <property type="entry name" value="alpha/beta-Hydrolases"/>
    <property type="match status" value="1"/>
</dbReference>
<dbReference type="OrthoDB" id="438440at2759"/>
<organism evidence="4 5">
    <name type="scientific">Klebsormidium nitens</name>
    <name type="common">Green alga</name>
    <name type="synonym">Ulothrix nitens</name>
    <dbReference type="NCBI Taxonomy" id="105231"/>
    <lineage>
        <taxon>Eukaryota</taxon>
        <taxon>Viridiplantae</taxon>
        <taxon>Streptophyta</taxon>
        <taxon>Klebsormidiophyceae</taxon>
        <taxon>Klebsormidiales</taxon>
        <taxon>Klebsormidiaceae</taxon>
        <taxon>Klebsormidium</taxon>
    </lineage>
</organism>
<feature type="compositionally biased region" description="Acidic residues" evidence="1">
    <location>
        <begin position="167"/>
        <end position="176"/>
    </location>
</feature>
<feature type="region of interest" description="Disordered" evidence="1">
    <location>
        <begin position="567"/>
        <end position="692"/>
    </location>
</feature>
<dbReference type="AlphaFoldDB" id="A0A1Y1HT10"/>
<evidence type="ECO:0000313" key="4">
    <source>
        <dbReference type="EMBL" id="GAQ79687.1"/>
    </source>
</evidence>
<feature type="compositionally biased region" description="Basic and acidic residues" evidence="1">
    <location>
        <begin position="575"/>
        <end position="618"/>
    </location>
</feature>
<feature type="chain" id="PRO_5013276741" description="Fungal lipase-type domain-containing protein" evidence="2">
    <location>
        <begin position="23"/>
        <end position="762"/>
    </location>
</feature>
<dbReference type="CDD" id="cd00519">
    <property type="entry name" value="Lipase_3"/>
    <property type="match status" value="1"/>
</dbReference>
<dbReference type="Gene3D" id="3.40.50.1820">
    <property type="entry name" value="alpha/beta hydrolase"/>
    <property type="match status" value="1"/>
</dbReference>
<accession>A0A1Y1HT10</accession>
<evidence type="ECO:0000313" key="5">
    <source>
        <dbReference type="Proteomes" id="UP000054558"/>
    </source>
</evidence>
<evidence type="ECO:0000256" key="1">
    <source>
        <dbReference type="SAM" id="MobiDB-lite"/>
    </source>
</evidence>
<dbReference type="EMBL" id="DF236985">
    <property type="protein sequence ID" value="GAQ79687.1"/>
    <property type="molecule type" value="Genomic_DNA"/>
</dbReference>
<feature type="signal peptide" evidence="2">
    <location>
        <begin position="1"/>
        <end position="22"/>
    </location>
</feature>
<dbReference type="InterPro" id="IPR029058">
    <property type="entry name" value="AB_hydrolase_fold"/>
</dbReference>
<keyword evidence="2" id="KW-0732">Signal</keyword>
<feature type="compositionally biased region" description="Basic and acidic residues" evidence="1">
    <location>
        <begin position="639"/>
        <end position="652"/>
    </location>
</feature>
<reference evidence="4 5" key="1">
    <citation type="journal article" date="2014" name="Nat. Commun.">
        <title>Klebsormidium flaccidum genome reveals primary factors for plant terrestrial adaptation.</title>
        <authorList>
            <person name="Hori K."/>
            <person name="Maruyama F."/>
            <person name="Fujisawa T."/>
            <person name="Togashi T."/>
            <person name="Yamamoto N."/>
            <person name="Seo M."/>
            <person name="Sato S."/>
            <person name="Yamada T."/>
            <person name="Mori H."/>
            <person name="Tajima N."/>
            <person name="Moriyama T."/>
            <person name="Ikeuchi M."/>
            <person name="Watanabe M."/>
            <person name="Wada H."/>
            <person name="Kobayashi K."/>
            <person name="Saito M."/>
            <person name="Masuda T."/>
            <person name="Sasaki-Sekimoto Y."/>
            <person name="Mashiguchi K."/>
            <person name="Awai K."/>
            <person name="Shimojima M."/>
            <person name="Masuda S."/>
            <person name="Iwai M."/>
            <person name="Nobusawa T."/>
            <person name="Narise T."/>
            <person name="Kondo S."/>
            <person name="Saito H."/>
            <person name="Sato R."/>
            <person name="Murakawa M."/>
            <person name="Ihara Y."/>
            <person name="Oshima-Yamada Y."/>
            <person name="Ohtaka K."/>
            <person name="Satoh M."/>
            <person name="Sonobe K."/>
            <person name="Ishii M."/>
            <person name="Ohtani R."/>
            <person name="Kanamori-Sato M."/>
            <person name="Honoki R."/>
            <person name="Miyazaki D."/>
            <person name="Mochizuki H."/>
            <person name="Umetsu J."/>
            <person name="Higashi K."/>
            <person name="Shibata D."/>
            <person name="Kamiya Y."/>
            <person name="Sato N."/>
            <person name="Nakamura Y."/>
            <person name="Tabata S."/>
            <person name="Ida S."/>
            <person name="Kurokawa K."/>
            <person name="Ohta H."/>
        </authorList>
    </citation>
    <scope>NUCLEOTIDE SEQUENCE [LARGE SCALE GENOMIC DNA]</scope>
    <source>
        <strain evidence="4 5">NIES-2285</strain>
    </source>
</reference>
<evidence type="ECO:0000256" key="2">
    <source>
        <dbReference type="SAM" id="SignalP"/>
    </source>
</evidence>
<feature type="region of interest" description="Disordered" evidence="1">
    <location>
        <begin position="152"/>
        <end position="176"/>
    </location>
</feature>
<dbReference type="PANTHER" id="PTHR47418">
    <property type="entry name" value="ALPHA/BETA-HYDROLASES SUPERFAMILY PROTEIN"/>
    <property type="match status" value="1"/>
</dbReference>
<evidence type="ECO:0000259" key="3">
    <source>
        <dbReference type="Pfam" id="PF01764"/>
    </source>
</evidence>
<protein>
    <recommendedName>
        <fullName evidence="3">Fungal lipase-type domain-containing protein</fullName>
    </recommendedName>
</protein>
<gene>
    <name evidence="4" type="ORF">KFL_000360030</name>
</gene>
<feature type="region of interest" description="Disordered" evidence="1">
    <location>
        <begin position="88"/>
        <end position="111"/>
    </location>
</feature>
<feature type="domain" description="Fungal lipase-type" evidence="3">
    <location>
        <begin position="370"/>
        <end position="500"/>
    </location>
</feature>
<feature type="compositionally biased region" description="Low complexity" evidence="1">
    <location>
        <begin position="157"/>
        <end position="166"/>
    </location>
</feature>
<sequence>MGRKLAAALVLLAASRLPFIQHEGKRTAVEEMRSPHFQSSVAAILSRLKLEILKQRANNRTVELRETATASWGVPRSFQTARDLLKDSSGKSLGEQGSADAAAKEEEVVEQKGGPEWLRRLGFDASEWGAGKDNELADIILRHLGLQQRQDASSIKSAQAEATGASSEEEELNEDSTSELFAIDSDGDGRIEALPEAGDDERKLERGKLDVVKDGYATLKEKVGLQIFQDIADPVIGLYKRAIAKGSELESVANLRMLADIASSMQATTAGMDPWSLSDLTLGLYLLSLKHVAEGVQDTIPGEVVEDRGVAEDFLYHLELARGAYAQDAAGLARVSMLRECRVAKFKARATILRPAYYIAADDRRRLIILGIRGTTQAHDLFTDLATAGEEFLDGGFAHAGILHAAKWFVKNEASTLKKQLQQNPGYALRLVGHSLGGGTAAVTTILLRDQPDLVGVPPDKISAVCFSPPACLSRSLADRTSAFARTLVMQDDVIPRASARAMDRLRREVEQTDWNVAGPGESLASLRGVASRHLESLQPTLQKLQAVAMDYAPAVLASKLKIEVATGEPTQPGAEKRGRRPGDNFARGDEMDSRDRPVGADERIADGRERGSTRGEGAEGAGGGNEAGSEGSGGAETARGECSDERDRAGRGTDGQSVDRQAGDASENGRIDGDGSNGNQSPATGPQEELFAPGRLYHLVHKDKESRARDDVSEPAARVYSLIRGTERARFSRIVLSESMLRDHASREVYWGLRELLKVMA</sequence>
<dbReference type="InterPro" id="IPR002921">
    <property type="entry name" value="Fungal_lipase-type"/>
</dbReference>
<dbReference type="GO" id="GO:0006629">
    <property type="term" value="P:lipid metabolic process"/>
    <property type="evidence" value="ECO:0007669"/>
    <property type="project" value="InterPro"/>
</dbReference>